<dbReference type="Proteomes" id="UP000422764">
    <property type="component" value="Chromosome"/>
</dbReference>
<proteinExistence type="predicted"/>
<keyword evidence="2" id="KW-1185">Reference proteome</keyword>
<dbReference type="EMBL" id="CP046522">
    <property type="protein sequence ID" value="QGU96683.1"/>
    <property type="molecule type" value="Genomic_DNA"/>
</dbReference>
<evidence type="ECO:0000313" key="1">
    <source>
        <dbReference type="EMBL" id="QGU96683.1"/>
    </source>
</evidence>
<reference evidence="1 2" key="1">
    <citation type="submission" date="2019-12" db="EMBL/GenBank/DDBJ databases">
        <title>Genome sequenceing of Clostridium bovifaecis.</title>
        <authorList>
            <person name="Yao Y."/>
        </authorList>
    </citation>
    <scope>NUCLEOTIDE SEQUENCE [LARGE SCALE GENOMIC DNA]</scope>
    <source>
        <strain evidence="1 2">BXX</strain>
    </source>
</reference>
<gene>
    <name evidence="1" type="ORF">GOM49_17765</name>
</gene>
<organism evidence="1 2">
    <name type="scientific">Clostridium bovifaecis</name>
    <dbReference type="NCBI Taxonomy" id="2184719"/>
    <lineage>
        <taxon>Bacteria</taxon>
        <taxon>Bacillati</taxon>
        <taxon>Bacillota</taxon>
        <taxon>Clostridia</taxon>
        <taxon>Eubacteriales</taxon>
        <taxon>Clostridiaceae</taxon>
        <taxon>Clostridium</taxon>
    </lineage>
</organism>
<evidence type="ECO:0000313" key="2">
    <source>
        <dbReference type="Proteomes" id="UP000422764"/>
    </source>
</evidence>
<name>A0A6I6EWG3_9CLOT</name>
<sequence length="65" mass="7919">MKTMPEDNKKYIKRKLKCISNKMLEDYLKIGEIYTSEYDYIWDTYAIKVDGETLFFNKEMFEEVS</sequence>
<protein>
    <submittedName>
        <fullName evidence="1">Uncharacterized protein</fullName>
    </submittedName>
</protein>
<accession>A0A6I6EWG3</accession>
<dbReference type="AlphaFoldDB" id="A0A6I6EWG3"/>